<accession>A0ABR2HT82</accession>
<reference evidence="1 2" key="1">
    <citation type="journal article" date="2024" name="IMA Fungus">
        <title>Apiospora arundinis, a panoply of carbohydrate-active enzymes and secondary metabolites.</title>
        <authorList>
            <person name="Sorensen T."/>
            <person name="Petersen C."/>
            <person name="Muurmann A.T."/>
            <person name="Christiansen J.V."/>
            <person name="Brundto M.L."/>
            <person name="Overgaard C.K."/>
            <person name="Boysen A.T."/>
            <person name="Wollenberg R.D."/>
            <person name="Larsen T.O."/>
            <person name="Sorensen J.L."/>
            <person name="Nielsen K.L."/>
            <person name="Sondergaard T.E."/>
        </authorList>
    </citation>
    <scope>NUCLEOTIDE SEQUENCE [LARGE SCALE GENOMIC DNA]</scope>
    <source>
        <strain evidence="1 2">AAU 773</strain>
    </source>
</reference>
<name>A0ABR2HT82_9PEZI</name>
<proteinExistence type="predicted"/>
<evidence type="ECO:0000313" key="1">
    <source>
        <dbReference type="EMBL" id="KAK8852303.1"/>
    </source>
</evidence>
<comment type="caution">
    <text evidence="1">The sequence shown here is derived from an EMBL/GenBank/DDBJ whole genome shotgun (WGS) entry which is preliminary data.</text>
</comment>
<protein>
    <submittedName>
        <fullName evidence="1">Uncharacterized protein</fullName>
    </submittedName>
</protein>
<gene>
    <name evidence="1" type="ORF">PGQ11_014782</name>
</gene>
<dbReference type="EMBL" id="JAPCWZ010000009">
    <property type="protein sequence ID" value="KAK8852303.1"/>
    <property type="molecule type" value="Genomic_DNA"/>
</dbReference>
<keyword evidence="2" id="KW-1185">Reference proteome</keyword>
<dbReference type="Proteomes" id="UP001390339">
    <property type="component" value="Unassembled WGS sequence"/>
</dbReference>
<evidence type="ECO:0000313" key="2">
    <source>
        <dbReference type="Proteomes" id="UP001390339"/>
    </source>
</evidence>
<organism evidence="1 2">
    <name type="scientific">Apiospora arundinis</name>
    <dbReference type="NCBI Taxonomy" id="335852"/>
    <lineage>
        <taxon>Eukaryota</taxon>
        <taxon>Fungi</taxon>
        <taxon>Dikarya</taxon>
        <taxon>Ascomycota</taxon>
        <taxon>Pezizomycotina</taxon>
        <taxon>Sordariomycetes</taxon>
        <taxon>Xylariomycetidae</taxon>
        <taxon>Amphisphaeriales</taxon>
        <taxon>Apiosporaceae</taxon>
        <taxon>Apiospora</taxon>
    </lineage>
</organism>
<sequence>MADLFTNEPGSGVYTGPSAKTIKRNIKSLGKQIANVVVGKNNKDKPQHQHQPQATLISRPLRPQGIFHPAVEPEDSMAVQDLVSSLRAVDFCTEQDGGIPGADISSLVKYWQNNDIKFPLGCFDDIWYAWQPRDIGCRPNFMIRDGLYPQVWHCPTIVRVQRCFNDKRTRDDADGITGYHLGTIWASRRINEPGMPPEFAPSSSLLKYWKPTSFRLMVEMESDDGKATGRPTGAVWIVNDSGYSSKDVKKVWKTRVEGVLLARIADSLSDLLDCKKSGTWPMFEEAEADYLSYCPCYQKRIGGPIEWKHVADEDCY</sequence>